<evidence type="ECO:0000313" key="3">
    <source>
        <dbReference type="Proteomes" id="UP001367316"/>
    </source>
</evidence>
<feature type="compositionally biased region" description="Low complexity" evidence="1">
    <location>
        <begin position="75"/>
        <end position="87"/>
    </location>
</feature>
<feature type="compositionally biased region" description="Basic and acidic residues" evidence="1">
    <location>
        <begin position="179"/>
        <end position="208"/>
    </location>
</feature>
<feature type="region of interest" description="Disordered" evidence="1">
    <location>
        <begin position="1"/>
        <end position="103"/>
    </location>
</feature>
<keyword evidence="3" id="KW-1185">Reference proteome</keyword>
<feature type="non-terminal residue" evidence="2">
    <location>
        <position position="1"/>
    </location>
</feature>
<protein>
    <submittedName>
        <fullName evidence="2">Uncharacterized protein</fullName>
    </submittedName>
</protein>
<dbReference type="Proteomes" id="UP001367316">
    <property type="component" value="Unassembled WGS sequence"/>
</dbReference>
<dbReference type="EMBL" id="JBBPBF010000019">
    <property type="protein sequence ID" value="KAK7610251.1"/>
    <property type="molecule type" value="Genomic_DNA"/>
</dbReference>
<proteinExistence type="predicted"/>
<evidence type="ECO:0000256" key="1">
    <source>
        <dbReference type="SAM" id="MobiDB-lite"/>
    </source>
</evidence>
<reference evidence="2 3" key="1">
    <citation type="submission" date="2024-04" db="EMBL/GenBank/DDBJ databases">
        <title>Phyllosticta paracitricarpa is synonymous to the EU quarantine fungus P. citricarpa based on phylogenomic analyses.</title>
        <authorList>
            <consortium name="Lawrence Berkeley National Laboratory"/>
            <person name="Van ingen-buijs V.A."/>
            <person name="Van westerhoven A.C."/>
            <person name="Haridas S."/>
            <person name="Skiadas P."/>
            <person name="Martin F."/>
            <person name="Groenewald J.Z."/>
            <person name="Crous P.W."/>
            <person name="Seidl M.F."/>
        </authorList>
    </citation>
    <scope>NUCLEOTIDE SEQUENCE [LARGE SCALE GENOMIC DNA]</scope>
    <source>
        <strain evidence="2 3">CBS 141358</strain>
    </source>
</reference>
<feature type="region of interest" description="Disordered" evidence="1">
    <location>
        <begin position="179"/>
        <end position="224"/>
    </location>
</feature>
<name>A0ABR1N4V3_9PEZI</name>
<feature type="compositionally biased region" description="Polar residues" evidence="1">
    <location>
        <begin position="19"/>
        <end position="53"/>
    </location>
</feature>
<feature type="region of interest" description="Disordered" evidence="1">
    <location>
        <begin position="236"/>
        <end position="255"/>
    </location>
</feature>
<feature type="compositionally biased region" description="Basic and acidic residues" evidence="1">
    <location>
        <begin position="1"/>
        <end position="11"/>
    </location>
</feature>
<feature type="compositionally biased region" description="Basic residues" evidence="1">
    <location>
        <begin position="54"/>
        <end position="67"/>
    </location>
</feature>
<evidence type="ECO:0000313" key="2">
    <source>
        <dbReference type="EMBL" id="KAK7610251.1"/>
    </source>
</evidence>
<comment type="caution">
    <text evidence="2">The sequence shown here is derived from an EMBL/GenBank/DDBJ whole genome shotgun (WGS) entry which is preliminary data.</text>
</comment>
<gene>
    <name evidence="2" type="ORF">JOL62DRAFT_621716</name>
</gene>
<feature type="compositionally biased region" description="Basic residues" evidence="1">
    <location>
        <begin position="91"/>
        <end position="103"/>
    </location>
</feature>
<sequence length="255" mass="28911">ILILKDCRPSEPARPSTYLPAQTNPANNHFSPNHGTASTDQTNNTSKMGCTHSTLRRSSQKHKHKHTTNSTSPYPTANPNATFTTNNVNQRKQKPHTPLHHPSRLLHSLSTLSLSHAAYAADVFDSDSDDNDGDNVDAEGRSRPVNAVRVVWCADDGGEGGGTSKERGVRRIVSAVSLRGKEDGEKEKEKEEERKREREREREKERQMRRVGLPRRASLPSIASCGDLRREYKVQERRMREREREEREALCIREE</sequence>
<accession>A0ABR1N4V3</accession>
<organism evidence="2 3">
    <name type="scientific">Phyllosticta paracitricarpa</name>
    <dbReference type="NCBI Taxonomy" id="2016321"/>
    <lineage>
        <taxon>Eukaryota</taxon>
        <taxon>Fungi</taxon>
        <taxon>Dikarya</taxon>
        <taxon>Ascomycota</taxon>
        <taxon>Pezizomycotina</taxon>
        <taxon>Dothideomycetes</taxon>
        <taxon>Dothideomycetes incertae sedis</taxon>
        <taxon>Botryosphaeriales</taxon>
        <taxon>Phyllostictaceae</taxon>
        <taxon>Phyllosticta</taxon>
    </lineage>
</organism>